<reference evidence="1" key="1">
    <citation type="submission" date="2021-08" db="EMBL/GenBank/DDBJ databases">
        <title>Complete genome sequence of Moraxella sp strain PS-22.</title>
        <authorList>
            <person name="Das S.K."/>
        </authorList>
    </citation>
    <scope>NUCLEOTIDE SEQUENCE</scope>
    <source>
        <strain evidence="1">PS-22</strain>
    </source>
</reference>
<protein>
    <recommendedName>
        <fullName evidence="3">Helicase/UvrB N-terminal domain-containing protein</fullName>
    </recommendedName>
</protein>
<proteinExistence type="predicted"/>
<dbReference type="InterPro" id="IPR027417">
    <property type="entry name" value="P-loop_NTPase"/>
</dbReference>
<name>A0A9X1UUM3_9GAMM</name>
<keyword evidence="2" id="KW-1185">Reference proteome</keyword>
<accession>A0A9X1UUM3</accession>
<gene>
    <name evidence="1" type="ORF">H9W84_11975</name>
</gene>
<sequence>MKQILDDILSQHTKGLVLLDMPTGTGKTYQVAEYIAQQIDQLKAQNRKIIFITHLKKNLPFKELEKQLGRHGNADYRDEVWFVQGKLDAFKDHFSTYIDDIKRLFPSFKPYELLSLLKEYEQATKNGQSTLIGVLEKSSDKPIKDFSNLVKQRLHKEFKTPELRLDALKNNSDWQWVTKLFPATLTLDKPVLFMSVSKFIYPYDTLIQSPMTITELLADYQVTLFIDEIDASKHILQDFIIKQGLRNPIDLVYTVKQIGMTLSNSQFSDELLPPHKLDKQPDDPATIQQNLQEKSLTVNKDFNLSLSLKSRDKSQQSSFIFYDKKPLYLANAQYKVLTLTADEAKGTVWIDVVKKTTEHDESNTTLGGLLATCSQTIGYFKGGIHMLANNYHANYRFDGITYDNAVRSYLNFFNFKDSSFDNLVYEIQYARLTSTWKQKNLESDADKNDPLRFHENGFSYHTIIDSDDNVSQSIVDTYSFPYSPEALLLDWCRNFMVVGISATANLRSRLGNYDLHYLRKRLNASSEADFVQLNSEQKQRLSDQFTESTCYYRQTYMQVTPHGLVNADDEITIKDEFINLFGGQESEDIVQDLFNKAPIKDENNRPHYLKQFYKIFQLWKAYHQQQINAFLVLFSKGYYEELDFLRTYCNILSQHLGLPDTAKEEMVCVVGNTSENALEGIKTRLSQGERRFVISTYATLGAGVNIQYPIPSKFAGKLVKTNHRPPNDNMDFDGLYLDKPTKLISYLDKDKDNTQHSLVNLIFQLEYLKLSGLSLDSFEKHLQKAFSIYSGSGHYKSVEKLSKFDDFKAYMMQVLIQAIGRICRTNMKCPKIQLHIDNALLDHWFDDFGTSQMLPEFHKINAFIKEQNAKPNIIDSAVAQQDFETVRRFIEKMKYKIAAGNITIDDVHQWQGLRDFVLKNPQKLNEIISPYDFLYINFEEPKTSYYYSCDEDDENFILLKQPTQHCYTASSASARLDRLMQHTGIYEHFIQKGYAIQLAASRHWLQPILFNNIYKGALGEIAGSYLWHSYDLPNLSDLPTKDFERFDFLVDDGIYVDFKNWSPTLQDGEAEREKIYYKMEKTGAKLVFIINIVADSNQYRPLNRFPHPTKGNEQLIVELPYFTLNDNTADMNQINIIHQLIEEYQAK</sequence>
<dbReference type="Proteomes" id="UP001139238">
    <property type="component" value="Unassembled WGS sequence"/>
</dbReference>
<dbReference type="RefSeq" id="WP_239744048.1">
    <property type="nucleotide sequence ID" value="NZ_JACSYB010000006.1"/>
</dbReference>
<dbReference type="AlphaFoldDB" id="A0A9X1UUM3"/>
<evidence type="ECO:0008006" key="3">
    <source>
        <dbReference type="Google" id="ProtNLM"/>
    </source>
</evidence>
<dbReference type="SUPFAM" id="SSF52540">
    <property type="entry name" value="P-loop containing nucleoside triphosphate hydrolases"/>
    <property type="match status" value="1"/>
</dbReference>
<comment type="caution">
    <text evidence="1">The sequence shown here is derived from an EMBL/GenBank/DDBJ whole genome shotgun (WGS) entry which is preliminary data.</text>
</comment>
<evidence type="ECO:0000313" key="2">
    <source>
        <dbReference type="Proteomes" id="UP001139238"/>
    </source>
</evidence>
<organism evidence="1 2">
    <name type="scientific">Moraxella tetraodonis</name>
    <dbReference type="NCBI Taxonomy" id="2767221"/>
    <lineage>
        <taxon>Bacteria</taxon>
        <taxon>Pseudomonadati</taxon>
        <taxon>Pseudomonadota</taxon>
        <taxon>Gammaproteobacteria</taxon>
        <taxon>Moraxellales</taxon>
        <taxon>Moraxellaceae</taxon>
        <taxon>Moraxella</taxon>
    </lineage>
</organism>
<evidence type="ECO:0000313" key="1">
    <source>
        <dbReference type="EMBL" id="MCG8148820.1"/>
    </source>
</evidence>
<dbReference type="EMBL" id="JACSYB010000006">
    <property type="protein sequence ID" value="MCG8148820.1"/>
    <property type="molecule type" value="Genomic_DNA"/>
</dbReference>